<organism evidence="8 9">
    <name type="scientific">Pocillopora damicornis</name>
    <name type="common">Cauliflower coral</name>
    <name type="synonym">Millepora damicornis</name>
    <dbReference type="NCBI Taxonomy" id="46731"/>
    <lineage>
        <taxon>Eukaryota</taxon>
        <taxon>Metazoa</taxon>
        <taxon>Cnidaria</taxon>
        <taxon>Anthozoa</taxon>
        <taxon>Hexacorallia</taxon>
        <taxon>Scleractinia</taxon>
        <taxon>Astrocoeniina</taxon>
        <taxon>Pocilloporidae</taxon>
        <taxon>Pocillopora</taxon>
    </lineage>
</organism>
<keyword evidence="3" id="KW-0862">Zinc</keyword>
<dbReference type="AlphaFoldDB" id="A0A3M6TLL9"/>
<dbReference type="GO" id="GO:0000209">
    <property type="term" value="P:protein polyubiquitination"/>
    <property type="evidence" value="ECO:0007669"/>
    <property type="project" value="TreeGrafter"/>
</dbReference>
<evidence type="ECO:0000256" key="3">
    <source>
        <dbReference type="ARBA" id="ARBA00022833"/>
    </source>
</evidence>
<evidence type="ECO:0000256" key="4">
    <source>
        <dbReference type="PROSITE-ProRule" id="PRU00175"/>
    </source>
</evidence>
<comment type="caution">
    <text evidence="8">The sequence shown here is derived from an EMBL/GenBank/DDBJ whole genome shotgun (WGS) entry which is preliminary data.</text>
</comment>
<dbReference type="PROSITE" id="PS00518">
    <property type="entry name" value="ZF_RING_1"/>
    <property type="match status" value="1"/>
</dbReference>
<evidence type="ECO:0000313" key="8">
    <source>
        <dbReference type="EMBL" id="RMX42250.1"/>
    </source>
</evidence>
<feature type="domain" description="RING-type" evidence="7">
    <location>
        <begin position="19"/>
        <end position="61"/>
    </location>
</feature>
<dbReference type="InterPro" id="IPR017907">
    <property type="entry name" value="Znf_RING_CS"/>
</dbReference>
<evidence type="ECO:0000313" key="9">
    <source>
        <dbReference type="Proteomes" id="UP000275408"/>
    </source>
</evidence>
<protein>
    <recommendedName>
        <fullName evidence="7">RING-type domain-containing protein</fullName>
    </recommendedName>
</protein>
<dbReference type="InterPro" id="IPR013083">
    <property type="entry name" value="Znf_RING/FYVE/PHD"/>
</dbReference>
<keyword evidence="9" id="KW-1185">Reference proteome</keyword>
<reference evidence="8 9" key="1">
    <citation type="journal article" date="2018" name="Sci. Rep.">
        <title>Comparative analysis of the Pocillopora damicornis genome highlights role of immune system in coral evolution.</title>
        <authorList>
            <person name="Cunning R."/>
            <person name="Bay R.A."/>
            <person name="Gillette P."/>
            <person name="Baker A.C."/>
            <person name="Traylor-Knowles N."/>
        </authorList>
    </citation>
    <scope>NUCLEOTIDE SEQUENCE [LARGE SCALE GENOMIC DNA]</scope>
    <source>
        <strain evidence="8">RSMAS</strain>
        <tissue evidence="8">Whole animal</tissue>
    </source>
</reference>
<sequence length="483" mass="54552">MPGYPVPEVDKEIFQELLCEYCDTVIRDAWRAECGHFYCRSCVEFLFRGNQGAVAYCRKCRTPLFLYQFLPDDIISSKVERTIIHCLFLEAGCKWEGELKESECHVGSCSLASIQRGEQKECEGDITLSTGTDDEREFLLSDNVVENQIGTEADEDPIDEDSHTQRPVPAHRQEAQDGENPQNSSPTRETATCPECGINTDSSELVVRDGARRSETRRSCHGGGNAIVRKNHSPTRERVDCHKGGMNVCRADRHGHFEENRARRLKTKRSCNEQRSTNVTEKGHINANLPRQVNFLLSGNIAGQNRNSAENCLEFKEELNPSLNDTMARNTASSRNSVPNDSDQHVQRLINLENQVAHLTRCFSEQNEVTNYIANVNSHLVSENDQLKDAVGDVNNRLRHIQVSLNAHQMKHDDHQANFNTLQNEQSNQSVELARLIRDTAAVQERITRLEGRVNAQGTMLRNVSDSVRGLATLTRRVDIENL</sequence>
<feature type="region of interest" description="Disordered" evidence="6">
    <location>
        <begin position="209"/>
        <end position="232"/>
    </location>
</feature>
<accession>A0A3M6TLL9</accession>
<dbReference type="PROSITE" id="PS50089">
    <property type="entry name" value="ZF_RING_2"/>
    <property type="match status" value="1"/>
</dbReference>
<feature type="compositionally biased region" description="Basic and acidic residues" evidence="6">
    <location>
        <begin position="209"/>
        <end position="218"/>
    </location>
</feature>
<proteinExistence type="predicted"/>
<dbReference type="OrthoDB" id="6499288at2759"/>
<evidence type="ECO:0000259" key="7">
    <source>
        <dbReference type="PROSITE" id="PS50089"/>
    </source>
</evidence>
<dbReference type="InterPro" id="IPR001841">
    <property type="entry name" value="Znf_RING"/>
</dbReference>
<feature type="region of interest" description="Disordered" evidence="6">
    <location>
        <begin position="144"/>
        <end position="197"/>
    </location>
</feature>
<dbReference type="GO" id="GO:0061630">
    <property type="term" value="F:ubiquitin protein ligase activity"/>
    <property type="evidence" value="ECO:0007669"/>
    <property type="project" value="TreeGrafter"/>
</dbReference>
<dbReference type="SUPFAM" id="SSF57850">
    <property type="entry name" value="RING/U-box"/>
    <property type="match status" value="1"/>
</dbReference>
<dbReference type="Gene3D" id="3.30.40.10">
    <property type="entry name" value="Zinc/RING finger domain, C3HC4 (zinc finger)"/>
    <property type="match status" value="1"/>
</dbReference>
<keyword evidence="1" id="KW-0479">Metal-binding</keyword>
<evidence type="ECO:0000256" key="2">
    <source>
        <dbReference type="ARBA" id="ARBA00022771"/>
    </source>
</evidence>
<feature type="compositionally biased region" description="Polar residues" evidence="6">
    <location>
        <begin position="179"/>
        <end position="190"/>
    </location>
</feature>
<evidence type="ECO:0000256" key="6">
    <source>
        <dbReference type="SAM" id="MobiDB-lite"/>
    </source>
</evidence>
<dbReference type="GO" id="GO:0008270">
    <property type="term" value="F:zinc ion binding"/>
    <property type="evidence" value="ECO:0007669"/>
    <property type="project" value="UniProtKB-KW"/>
</dbReference>
<dbReference type="InterPro" id="IPR051438">
    <property type="entry name" value="RNF_E3_ubiq-protein_ligase"/>
</dbReference>
<evidence type="ECO:0000256" key="5">
    <source>
        <dbReference type="SAM" id="Coils"/>
    </source>
</evidence>
<evidence type="ECO:0000256" key="1">
    <source>
        <dbReference type="ARBA" id="ARBA00022723"/>
    </source>
</evidence>
<dbReference type="GO" id="GO:0006511">
    <property type="term" value="P:ubiquitin-dependent protein catabolic process"/>
    <property type="evidence" value="ECO:0007669"/>
    <property type="project" value="TreeGrafter"/>
</dbReference>
<dbReference type="Proteomes" id="UP000275408">
    <property type="component" value="Unassembled WGS sequence"/>
</dbReference>
<feature type="coiled-coil region" evidence="5">
    <location>
        <begin position="405"/>
        <end position="453"/>
    </location>
</feature>
<dbReference type="STRING" id="46731.A0A3M6TLL9"/>
<gene>
    <name evidence="8" type="ORF">pdam_00023968</name>
</gene>
<name>A0A3M6TLL9_POCDA</name>
<dbReference type="PANTHER" id="PTHR46016:SF1">
    <property type="entry name" value="RING-TYPE DOMAIN-CONTAINING PROTEIN"/>
    <property type="match status" value="1"/>
</dbReference>
<dbReference type="EMBL" id="RCHS01003393">
    <property type="protein sequence ID" value="RMX42250.1"/>
    <property type="molecule type" value="Genomic_DNA"/>
</dbReference>
<dbReference type="PANTHER" id="PTHR46016">
    <property type="entry name" value="ZINC FINGER, RING/FYVE/PHD-TYPE"/>
    <property type="match status" value="1"/>
</dbReference>
<keyword evidence="2 4" id="KW-0863">Zinc-finger</keyword>
<keyword evidence="5" id="KW-0175">Coiled coil</keyword>